<keyword evidence="8" id="KW-0807">Transducer</keyword>
<evidence type="ECO:0000256" key="9">
    <source>
        <dbReference type="SAM" id="MobiDB-lite"/>
    </source>
</evidence>
<dbReference type="PANTHER" id="PTHR10519">
    <property type="entry name" value="GABA-B RECEPTOR"/>
    <property type="match status" value="1"/>
</dbReference>
<dbReference type="GO" id="GO:0038039">
    <property type="term" value="C:G protein-coupled receptor heterodimeric complex"/>
    <property type="evidence" value="ECO:0007669"/>
    <property type="project" value="TreeGrafter"/>
</dbReference>
<dbReference type="SUPFAM" id="SSF53822">
    <property type="entry name" value="Periplasmic binding protein-like I"/>
    <property type="match status" value="1"/>
</dbReference>
<dbReference type="GO" id="GO:0007214">
    <property type="term" value="P:gamma-aminobutyric acid signaling pathway"/>
    <property type="evidence" value="ECO:0007669"/>
    <property type="project" value="TreeGrafter"/>
</dbReference>
<evidence type="ECO:0000256" key="7">
    <source>
        <dbReference type="ARBA" id="ARBA00023180"/>
    </source>
</evidence>
<dbReference type="EMBL" id="Y17211">
    <property type="protein sequence ID" value="CAA76688.1"/>
    <property type="molecule type" value="mRNA"/>
</dbReference>
<feature type="region of interest" description="Disordered" evidence="9">
    <location>
        <begin position="497"/>
        <end position="528"/>
    </location>
</feature>
<proteinExistence type="evidence at transcript level"/>
<feature type="transmembrane region" description="Helical" evidence="10">
    <location>
        <begin position="318"/>
        <end position="343"/>
    </location>
</feature>
<dbReference type="Pfam" id="PF00003">
    <property type="entry name" value="7tm_3"/>
    <property type="match status" value="1"/>
</dbReference>
<organism evidence="12">
    <name type="scientific">Geodia cydonium</name>
    <name type="common">Sponge</name>
    <dbReference type="NCBI Taxonomy" id="6047"/>
    <lineage>
        <taxon>Eukaryota</taxon>
        <taxon>Metazoa</taxon>
        <taxon>Porifera</taxon>
        <taxon>Demospongiae</taxon>
        <taxon>Heteroscleromorpha</taxon>
        <taxon>Tetractinellida</taxon>
        <taxon>Astrophorina</taxon>
        <taxon>Geodiidae</taxon>
        <taxon>Geodia</taxon>
    </lineage>
</organism>
<keyword evidence="6 12" id="KW-0675">Receptor</keyword>
<protein>
    <submittedName>
        <fullName evidence="12">Metabotropic glutamate GABA-like receptor</fullName>
    </submittedName>
</protein>
<gene>
    <name evidence="12" type="primary">mgrl</name>
</gene>
<dbReference type="InterPro" id="IPR017978">
    <property type="entry name" value="GPCR_3_C"/>
</dbReference>
<evidence type="ECO:0000256" key="8">
    <source>
        <dbReference type="ARBA" id="ARBA00023224"/>
    </source>
</evidence>
<dbReference type="InterPro" id="IPR002455">
    <property type="entry name" value="GPCR3_GABA-B"/>
</dbReference>
<keyword evidence="3 10" id="KW-1133">Transmembrane helix</keyword>
<feature type="transmembrane region" description="Helical" evidence="10">
    <location>
        <begin position="215"/>
        <end position="234"/>
    </location>
</feature>
<evidence type="ECO:0000256" key="1">
    <source>
        <dbReference type="ARBA" id="ARBA00004141"/>
    </source>
</evidence>
<evidence type="ECO:0000256" key="5">
    <source>
        <dbReference type="ARBA" id="ARBA00023136"/>
    </source>
</evidence>
<feature type="transmembrane region" description="Helical" evidence="10">
    <location>
        <begin position="174"/>
        <end position="195"/>
    </location>
</feature>
<evidence type="ECO:0000313" key="12">
    <source>
        <dbReference type="EMBL" id="CAA76688.1"/>
    </source>
</evidence>
<keyword evidence="7" id="KW-0325">Glycoprotein</keyword>
<name>O96954_GEOCY</name>
<feature type="domain" description="G-protein coupled receptors family 3 profile" evidence="11">
    <location>
        <begin position="137"/>
        <end position="416"/>
    </location>
</feature>
<keyword evidence="4" id="KW-0297">G-protein coupled receptor</keyword>
<dbReference type="PRINTS" id="PR01176">
    <property type="entry name" value="GABABRECEPTR"/>
</dbReference>
<dbReference type="Gene3D" id="3.40.50.2300">
    <property type="match status" value="1"/>
</dbReference>
<reference evidence="12" key="1">
    <citation type="journal article" date="1999" name="Cell Tissue Res.">
        <title>Origin of neuronal-like receptors in Metazoa: cloning of a metabotropic glutamate/GABA-like receptor from the marine sponge Geodia cydonium.</title>
        <authorList>
            <person name="Perovic S."/>
            <person name="Krasko A."/>
            <person name="Prokic I."/>
            <person name="Muller I.M."/>
            <person name="Muller W.E."/>
        </authorList>
    </citation>
    <scope>NUCLEOTIDE SEQUENCE</scope>
</reference>
<evidence type="ECO:0000256" key="3">
    <source>
        <dbReference type="ARBA" id="ARBA00022989"/>
    </source>
</evidence>
<sequence>MVAFAFALNKTFNDLKQQSASGSGNLMEDSITLTTKNSVFVERMFQHLQNTSFAGLSGKTVQFDEDGIREINVLDMVQYQWNNSEIDRVIVGEIRVEESLVTHYLPPFSHENPGMWPDGIPNDGIPIENVVTVSVPLTVVYVALAVGGLVFAIVCVFFTVIFRKRKLIRLSSPNLNYLIGLGAIILYFNVITLVIPTTDTVIAAILCNINPWLTSLGYSLCYGTILAKTIRIWFIFNKPRVPSVTKSIVIKDYALALFVVSLVVIDVIILGIFAIVEGLRGELAVHRTSNKENIEDTIGPTCEFHQYYLYICKSKGQVALFTVLFGYKGLLQVTALILAFNTRKVKVKGLDDSKYIAAAIYVTSIVLAVAAISTYTLRDYVNIYPAVVGIGFLLGTTMILGLVFVPRMVGLYQDPQGDNIKISNSHGSHDVPRRDSAYSPDAEIRRLKQRISELEKNIQPSQMFPMGTTVSVSNPDYMASSPSAAERYQNHQLHICASSHDSTRDNPLTDTKRNVVRWSDDHSPQTPL</sequence>
<keyword evidence="5 10" id="KW-0472">Membrane</keyword>
<comment type="subcellular location">
    <subcellularLocation>
        <location evidence="1">Membrane</location>
        <topology evidence="1">Multi-pass membrane protein</topology>
    </subcellularLocation>
</comment>
<feature type="transmembrane region" description="Helical" evidence="10">
    <location>
        <begin position="139"/>
        <end position="162"/>
    </location>
</feature>
<feature type="transmembrane region" description="Helical" evidence="10">
    <location>
        <begin position="255"/>
        <end position="276"/>
    </location>
</feature>
<feature type="compositionally biased region" description="Basic and acidic residues" evidence="9">
    <location>
        <begin position="510"/>
        <end position="528"/>
    </location>
</feature>
<dbReference type="PROSITE" id="PS50259">
    <property type="entry name" value="G_PROTEIN_RECEP_F3_4"/>
    <property type="match status" value="1"/>
</dbReference>
<dbReference type="AlphaFoldDB" id="O96954"/>
<dbReference type="GO" id="GO:0004965">
    <property type="term" value="F:G protein-coupled GABA receptor activity"/>
    <property type="evidence" value="ECO:0007669"/>
    <property type="project" value="InterPro"/>
</dbReference>
<evidence type="ECO:0000259" key="11">
    <source>
        <dbReference type="PROSITE" id="PS50259"/>
    </source>
</evidence>
<dbReference type="InterPro" id="IPR028082">
    <property type="entry name" value="Peripla_BP_I"/>
</dbReference>
<evidence type="ECO:0000256" key="6">
    <source>
        <dbReference type="ARBA" id="ARBA00023170"/>
    </source>
</evidence>
<accession>O96954</accession>
<dbReference type="PANTHER" id="PTHR10519:SF20">
    <property type="entry name" value="G-PROTEIN COUPLED RECEPTOR 156-RELATED"/>
    <property type="match status" value="1"/>
</dbReference>
<feature type="transmembrane region" description="Helical" evidence="10">
    <location>
        <begin position="355"/>
        <end position="377"/>
    </location>
</feature>
<evidence type="ECO:0000256" key="2">
    <source>
        <dbReference type="ARBA" id="ARBA00022692"/>
    </source>
</evidence>
<evidence type="ECO:0000256" key="4">
    <source>
        <dbReference type="ARBA" id="ARBA00023040"/>
    </source>
</evidence>
<feature type="transmembrane region" description="Helical" evidence="10">
    <location>
        <begin position="383"/>
        <end position="405"/>
    </location>
</feature>
<keyword evidence="2 10" id="KW-0812">Transmembrane</keyword>
<evidence type="ECO:0000256" key="10">
    <source>
        <dbReference type="SAM" id="Phobius"/>
    </source>
</evidence>
<dbReference type="CDD" id="cd15047">
    <property type="entry name" value="7tmC_GABA-B-like"/>
    <property type="match status" value="1"/>
</dbReference>